<reference evidence="3 4" key="1">
    <citation type="journal article" date="2015" name="Nature">
        <title>rRNA introns, odd ribosomes, and small enigmatic genomes across a large radiation of phyla.</title>
        <authorList>
            <person name="Brown C.T."/>
            <person name="Hug L.A."/>
            <person name="Thomas B.C."/>
            <person name="Sharon I."/>
            <person name="Castelle C.J."/>
            <person name="Singh A."/>
            <person name="Wilkins M.J."/>
            <person name="Williams K.H."/>
            <person name="Banfield J.F."/>
        </authorList>
    </citation>
    <scope>NUCLEOTIDE SEQUENCE [LARGE SCALE GENOMIC DNA]</scope>
</reference>
<gene>
    <name evidence="3" type="ORF">UT23_C0009G0044</name>
</gene>
<sequence>MNPGWRNNYLRYKSYFLNVAGSYRERADIKVYLEILLSLATISVFSIFALRPTILTIAELIKDIEAKRETVTKMEEKIRNLSQAQSLYDRERAKIVILKSAIPEKAEALIFARQIEGLSEKHASTVLGITTDEALIKGVDPNIGTASNSKSSQSQEPFPEGAGGLTFSVNTSALPEEYRKIPNFLSDVEKFRRPVQIDYLSITIEEKEEQKTLVLTLEGRLPFFSLNK</sequence>
<comment type="caution">
    <text evidence="3">The sequence shown here is derived from an EMBL/GenBank/DDBJ whole genome shotgun (WGS) entry which is preliminary data.</text>
</comment>
<keyword evidence="2" id="KW-1133">Transmembrane helix</keyword>
<keyword evidence="2" id="KW-0472">Membrane</keyword>
<evidence type="ECO:0000313" key="4">
    <source>
        <dbReference type="Proteomes" id="UP000034325"/>
    </source>
</evidence>
<dbReference type="EMBL" id="LBWA01000009">
    <property type="protein sequence ID" value="KKQ97715.1"/>
    <property type="molecule type" value="Genomic_DNA"/>
</dbReference>
<keyword evidence="2" id="KW-0812">Transmembrane</keyword>
<proteinExistence type="predicted"/>
<feature type="transmembrane region" description="Helical" evidence="2">
    <location>
        <begin position="31"/>
        <end position="50"/>
    </location>
</feature>
<organism evidence="3 4">
    <name type="scientific">Candidatus Woesebacteria bacterium GW2011_GWA1_39_12</name>
    <dbReference type="NCBI Taxonomy" id="1618549"/>
    <lineage>
        <taxon>Bacteria</taxon>
        <taxon>Candidatus Woeseibacteriota</taxon>
    </lineage>
</organism>
<dbReference type="AlphaFoldDB" id="A0A0G0MBI5"/>
<accession>A0A0G0MBI5</accession>
<keyword evidence="1" id="KW-0175">Coiled coil</keyword>
<protein>
    <submittedName>
        <fullName evidence="3">Uncharacterized protein</fullName>
    </submittedName>
</protein>
<evidence type="ECO:0000313" key="3">
    <source>
        <dbReference type="EMBL" id="KKQ97715.1"/>
    </source>
</evidence>
<evidence type="ECO:0000256" key="1">
    <source>
        <dbReference type="SAM" id="Coils"/>
    </source>
</evidence>
<feature type="coiled-coil region" evidence="1">
    <location>
        <begin position="57"/>
        <end position="94"/>
    </location>
</feature>
<dbReference type="Proteomes" id="UP000034325">
    <property type="component" value="Unassembled WGS sequence"/>
</dbReference>
<name>A0A0G0MBI5_9BACT</name>
<evidence type="ECO:0000256" key="2">
    <source>
        <dbReference type="SAM" id="Phobius"/>
    </source>
</evidence>